<protein>
    <recommendedName>
        <fullName evidence="3">DUF2290 domain-containing protein</fullName>
    </recommendedName>
</protein>
<organism evidence="1 2">
    <name type="scientific">Rhizobium sophoriradicis</name>
    <dbReference type="NCBI Taxonomy" id="1535245"/>
    <lineage>
        <taxon>Bacteria</taxon>
        <taxon>Pseudomonadati</taxon>
        <taxon>Pseudomonadota</taxon>
        <taxon>Alphaproteobacteria</taxon>
        <taxon>Hyphomicrobiales</taxon>
        <taxon>Rhizobiaceae</taxon>
        <taxon>Rhizobium/Agrobacterium group</taxon>
        <taxon>Rhizobium</taxon>
    </lineage>
</organism>
<dbReference type="AlphaFoldDB" id="A0A2A5KSL9"/>
<evidence type="ECO:0000313" key="2">
    <source>
        <dbReference type="Proteomes" id="UP000218807"/>
    </source>
</evidence>
<evidence type="ECO:0000313" key="1">
    <source>
        <dbReference type="EMBL" id="PCK80012.1"/>
    </source>
</evidence>
<keyword evidence="2" id="KW-1185">Reference proteome</keyword>
<dbReference type="Pfam" id="PF10053">
    <property type="entry name" value="DUF2290"/>
    <property type="match status" value="1"/>
</dbReference>
<dbReference type="InterPro" id="IPR018742">
    <property type="entry name" value="DUF2290"/>
</dbReference>
<reference evidence="1 2" key="1">
    <citation type="submission" date="2017-09" db="EMBL/GenBank/DDBJ databases">
        <title>Comparative genomics of rhizobia isolated from Phaseolus vulgaris in China.</title>
        <authorList>
            <person name="Tong W."/>
        </authorList>
    </citation>
    <scope>NUCLEOTIDE SEQUENCE [LARGE SCALE GENOMIC DNA]</scope>
    <source>
        <strain evidence="1 2">L101</strain>
    </source>
</reference>
<comment type="caution">
    <text evidence="1">The sequence shown here is derived from an EMBL/GenBank/DDBJ whole genome shotgun (WGS) entry which is preliminary data.</text>
</comment>
<sequence>MTRDDFNASVRAIHTFFKSEDFLESTVYLVTLPRSENFNKISLTTQDYNVVYETGLSLSHYNFILKDLAYFQFSHSSEGEWALAYYPNPRVSGSPDAFAEFNELKGAVERDEINDEEFSSLVSSLQLGNYIPRVRFEYSEGQYKRVRHPGAHFHIGMSGEDRWASSRKLSPRSFGMLIAKHYYPDLWWKNSRFSLAEDDQELAGNVETCFDEKLLMSIRNDGASLSFSEFERQTFHFGALQPVSAA</sequence>
<evidence type="ECO:0008006" key="3">
    <source>
        <dbReference type="Google" id="ProtNLM"/>
    </source>
</evidence>
<dbReference type="RefSeq" id="WP_096763348.1">
    <property type="nucleotide sequence ID" value="NZ_NXDM01000015.1"/>
</dbReference>
<accession>A0A2A5KSL9</accession>
<name>A0A2A5KSL9_9HYPH</name>
<gene>
    <name evidence="1" type="ORF">CPT34_15735</name>
</gene>
<dbReference type="EMBL" id="NXDM01000015">
    <property type="protein sequence ID" value="PCK80012.1"/>
    <property type="molecule type" value="Genomic_DNA"/>
</dbReference>
<proteinExistence type="predicted"/>
<dbReference type="Proteomes" id="UP000218807">
    <property type="component" value="Unassembled WGS sequence"/>
</dbReference>